<comment type="caution">
    <text evidence="2">The sequence shown here is derived from an EMBL/GenBank/DDBJ whole genome shotgun (WGS) entry which is preliminary data.</text>
</comment>
<keyword evidence="3" id="KW-1185">Reference proteome</keyword>
<dbReference type="GO" id="GO:0008374">
    <property type="term" value="F:O-acyltransferase activity"/>
    <property type="evidence" value="ECO:0007669"/>
    <property type="project" value="InterPro"/>
</dbReference>
<dbReference type="OrthoDB" id="619536at2759"/>
<evidence type="ECO:0000313" key="3">
    <source>
        <dbReference type="Proteomes" id="UP000324222"/>
    </source>
</evidence>
<gene>
    <name evidence="2" type="ORF">E2C01_059262</name>
</gene>
<dbReference type="PANTHER" id="PTHR31650">
    <property type="entry name" value="O-ACYLTRANSFERASE (WSD1-LIKE) FAMILY PROTEIN"/>
    <property type="match status" value="1"/>
</dbReference>
<evidence type="ECO:0000313" key="2">
    <source>
        <dbReference type="EMBL" id="MPC65134.1"/>
    </source>
</evidence>
<proteinExistence type="predicted"/>
<dbReference type="Proteomes" id="UP000324222">
    <property type="component" value="Unassembled WGS sequence"/>
</dbReference>
<dbReference type="InterPro" id="IPR045034">
    <property type="entry name" value="O-acyltransferase_WSD1-like"/>
</dbReference>
<dbReference type="PANTHER" id="PTHR31650:SF1">
    <property type="entry name" value="WAX ESTER SYNTHASE_DIACYLGLYCEROL ACYLTRANSFERASE 4-RELATED"/>
    <property type="match status" value="1"/>
</dbReference>
<dbReference type="EMBL" id="VSRR010022965">
    <property type="protein sequence ID" value="MPC65134.1"/>
    <property type="molecule type" value="Genomic_DNA"/>
</dbReference>
<keyword evidence="2" id="KW-0808">Transferase</keyword>
<organism evidence="2 3">
    <name type="scientific">Portunus trituberculatus</name>
    <name type="common">Swimming crab</name>
    <name type="synonym">Neptunus trituberculatus</name>
    <dbReference type="NCBI Taxonomy" id="210409"/>
    <lineage>
        <taxon>Eukaryota</taxon>
        <taxon>Metazoa</taxon>
        <taxon>Ecdysozoa</taxon>
        <taxon>Arthropoda</taxon>
        <taxon>Crustacea</taxon>
        <taxon>Multicrustacea</taxon>
        <taxon>Malacostraca</taxon>
        <taxon>Eumalacostraca</taxon>
        <taxon>Eucarida</taxon>
        <taxon>Decapoda</taxon>
        <taxon>Pleocyemata</taxon>
        <taxon>Brachyura</taxon>
        <taxon>Eubrachyura</taxon>
        <taxon>Portunoidea</taxon>
        <taxon>Portunidae</taxon>
        <taxon>Portuninae</taxon>
        <taxon>Portunus</taxon>
    </lineage>
</organism>
<dbReference type="Pfam" id="PF06974">
    <property type="entry name" value="WS_DGAT_C"/>
    <property type="match status" value="1"/>
</dbReference>
<feature type="domain" description="O-acyltransferase WSD1 C-terminal" evidence="1">
    <location>
        <begin position="314"/>
        <end position="412"/>
    </location>
</feature>
<keyword evidence="2" id="KW-0012">Acyltransferase</keyword>
<dbReference type="InterPro" id="IPR009721">
    <property type="entry name" value="O-acyltransferase_WSD1_C"/>
</dbReference>
<reference evidence="2 3" key="1">
    <citation type="submission" date="2019-05" db="EMBL/GenBank/DDBJ databases">
        <title>Another draft genome of Portunus trituberculatus and its Hox gene families provides insights of decapod evolution.</title>
        <authorList>
            <person name="Jeong J.-H."/>
            <person name="Song I."/>
            <person name="Kim S."/>
            <person name="Choi T."/>
            <person name="Kim D."/>
            <person name="Ryu S."/>
            <person name="Kim W."/>
        </authorList>
    </citation>
    <scope>NUCLEOTIDE SEQUENCE [LARGE SCALE GENOMIC DNA]</scope>
    <source>
        <tissue evidence="2">Muscle</tissue>
    </source>
</reference>
<dbReference type="AlphaFoldDB" id="A0A5B7H8L4"/>
<sequence length="414" mass="46077">MPVLIVLWLWRCLALLVVLIKHRKIVHLATGIEALFALDSAGARAVISGVLVVRGRVGIATARERLLENVLNVRDSKGRLLHPKFRQMVIKRCGVVVWMWEDNFQITSHVREMQRELRDEIDLLEEITSRNKLPFVRGQSGWELLVASMASYGNQHEPHTAVLIRLHHSLGDGRSFITLLLSALLDSPLEKPQTLPIARHHQQSRLARLGRLLWAVSNTPWVMRRVLRRGEPSPLHGCRLEGRKILAWSSPMSLAALKEGRSLAGVTVNDLLLAGLAQALHRYFRSVGDAMPQRVVTVLPVDVTQPTDPLAVANNLSLCTFSLPTGPMAPVTRLEAIHCRLERLKASPDIIVNYAVLDMFTNLLPGPLARRALNTHGVTLVASNLPGPQETIHMFGGAVNDIMFWIPNKSRTGV</sequence>
<dbReference type="GO" id="GO:0005886">
    <property type="term" value="C:plasma membrane"/>
    <property type="evidence" value="ECO:0007669"/>
    <property type="project" value="TreeGrafter"/>
</dbReference>
<accession>A0A5B7H8L4</accession>
<dbReference type="GO" id="GO:0019432">
    <property type="term" value="P:triglyceride biosynthetic process"/>
    <property type="evidence" value="ECO:0007669"/>
    <property type="project" value="TreeGrafter"/>
</dbReference>
<protein>
    <submittedName>
        <fullName evidence="2">Putative diacylglycerol O-acyltransferase</fullName>
    </submittedName>
</protein>
<name>A0A5B7H8L4_PORTR</name>
<evidence type="ECO:0000259" key="1">
    <source>
        <dbReference type="Pfam" id="PF06974"/>
    </source>
</evidence>